<dbReference type="InterPro" id="IPR012337">
    <property type="entry name" value="RNaseH-like_sf"/>
</dbReference>
<gene>
    <name evidence="3" type="ORF">BAA01_00765</name>
</gene>
<dbReference type="Pfam" id="PF09299">
    <property type="entry name" value="Mu-transpos_C"/>
    <property type="match status" value="1"/>
</dbReference>
<dbReference type="EMBL" id="LZRT01000083">
    <property type="protein sequence ID" value="OUM86925.1"/>
    <property type="molecule type" value="Genomic_DNA"/>
</dbReference>
<dbReference type="GO" id="GO:0003676">
    <property type="term" value="F:nucleic acid binding"/>
    <property type="evidence" value="ECO:0007669"/>
    <property type="project" value="InterPro"/>
</dbReference>
<dbReference type="InterPro" id="IPR001584">
    <property type="entry name" value="Integrase_cat-core"/>
</dbReference>
<reference evidence="4" key="1">
    <citation type="submission" date="2016-06" db="EMBL/GenBank/DDBJ databases">
        <authorList>
            <person name="Nascimento L."/>
            <person name="Pereira R.V."/>
            <person name="Martins L.F."/>
            <person name="Quaggio R.B."/>
            <person name="Silva A.M."/>
            <person name="Setubal J.C."/>
        </authorList>
    </citation>
    <scope>NUCLEOTIDE SEQUENCE [LARGE SCALE GENOMIC DNA]</scope>
</reference>
<proteinExistence type="predicted"/>
<feature type="domain" description="Integrase catalytic" evidence="2">
    <location>
        <begin position="279"/>
        <end position="495"/>
    </location>
</feature>
<dbReference type="GO" id="GO:0015074">
    <property type="term" value="P:DNA integration"/>
    <property type="evidence" value="ECO:0007669"/>
    <property type="project" value="InterPro"/>
</dbReference>
<dbReference type="SUPFAM" id="SSF53098">
    <property type="entry name" value="Ribonuclease H-like"/>
    <property type="match status" value="1"/>
</dbReference>
<dbReference type="InterPro" id="IPR036397">
    <property type="entry name" value="RNaseH_sf"/>
</dbReference>
<evidence type="ECO:0000313" key="3">
    <source>
        <dbReference type="EMBL" id="OUM86925.1"/>
    </source>
</evidence>
<comment type="caution">
    <text evidence="3">The sequence shown here is derived from an EMBL/GenBank/DDBJ whole genome shotgun (WGS) entry which is preliminary data.</text>
</comment>
<feature type="region of interest" description="Disordered" evidence="1">
    <location>
        <begin position="639"/>
        <end position="673"/>
    </location>
</feature>
<organism evidence="3 4">
    <name type="scientific">Bacillus thermozeamaize</name>
    <dbReference type="NCBI Taxonomy" id="230954"/>
    <lineage>
        <taxon>Bacteria</taxon>
        <taxon>Bacillati</taxon>
        <taxon>Bacillota</taxon>
        <taxon>Bacilli</taxon>
        <taxon>Bacillales</taxon>
        <taxon>Bacillaceae</taxon>
        <taxon>Bacillus</taxon>
    </lineage>
</organism>
<dbReference type="PROSITE" id="PS50994">
    <property type="entry name" value="INTEGRASE"/>
    <property type="match status" value="1"/>
</dbReference>
<dbReference type="Gene3D" id="3.30.420.10">
    <property type="entry name" value="Ribonuclease H-like superfamily/Ribonuclease H"/>
    <property type="match status" value="1"/>
</dbReference>
<protein>
    <recommendedName>
        <fullName evidence="2">Integrase catalytic domain-containing protein</fullName>
    </recommendedName>
</protein>
<feature type="compositionally biased region" description="Basic and acidic residues" evidence="1">
    <location>
        <begin position="651"/>
        <end position="670"/>
    </location>
</feature>
<accession>A0A1Y3PHR5</accession>
<evidence type="ECO:0000259" key="2">
    <source>
        <dbReference type="PROSITE" id="PS50994"/>
    </source>
</evidence>
<dbReference type="AlphaFoldDB" id="A0A1Y3PHR5"/>
<name>A0A1Y3PHR5_9BACI</name>
<dbReference type="Proteomes" id="UP000196475">
    <property type="component" value="Unassembled WGS sequence"/>
</dbReference>
<sequence>MELCVNTVIRYVGEQRLERILWIDAEQKACFVIDIQGKEFPKSRWLEEIQYGIEQGLIVMEESDPWACFVDPQMMSAKEKEKWDKDWQIVQAIASKDFEPQIFVSAERSKLIRQAAERFGLSEKQIGRILKRYWSRGKTKLAVLPDFANRGGRGKERRQAERKRGRPKRFDSIYAEMNVSEEVKKIFRIALDKYYFKANRPSLRWAYEQMLKEYFSEVRKLDNGVELPVMESGTAIPSFSQFRYWFRKWRDLKKEISLRESAKKFHQRYRPVLGSTQQDVFGPGSVYQIDATVADVYLVSSFDRRLIIGRPVLYLVMDGYSRMIAGLYVGLEGPSWQGAMMALKHACESKVEWCRQFGIEIREEDWPCVYLPESILADRGELLSDKALSIIEHLQIAVKNTSPYRPDWKAVVEKHFDLIQTHVKPFLPGAIQEDFQERGAKDYRLNATLTIQEFTQILIKCVLYYNNRHYLTGYQRDAEQIAQDVQPIPIHLWNFGIGHRSGRLRRVSEDVLRFNLLPTDEATVTPGGIRFQGMYYSCPTALKEKWFVHARTHGTWKVVVAYDPRNVSRIYLRLGRTQYDVCHLLESQARYRDQNLEDVNFLLAWEKQNQATSQDLELRERITLSAEIEAIVEEARKKTRAESIPMSKSQKLRDIRENRRQEKERNRKQESFSLVRSSASERLEWRDEEEQGERSYLGLLLKQKQEDAFCGDR</sequence>
<evidence type="ECO:0000256" key="1">
    <source>
        <dbReference type="SAM" id="MobiDB-lite"/>
    </source>
</evidence>
<dbReference type="InterPro" id="IPR015378">
    <property type="entry name" value="Transposase-like_Mu_C"/>
</dbReference>
<evidence type="ECO:0000313" key="4">
    <source>
        <dbReference type="Proteomes" id="UP000196475"/>
    </source>
</evidence>